<dbReference type="HOGENOM" id="CLU_037945_1_1_2"/>
<proteinExistence type="inferred from homology"/>
<dbReference type="GO" id="GO:0008381">
    <property type="term" value="F:mechanosensitive monoatomic ion channel activity"/>
    <property type="evidence" value="ECO:0007669"/>
    <property type="project" value="InterPro"/>
</dbReference>
<dbReference type="AlphaFoldDB" id="D7E5Z1"/>
<feature type="transmembrane region" description="Helical" evidence="7">
    <location>
        <begin position="53"/>
        <end position="74"/>
    </location>
</feature>
<keyword evidence="4 7" id="KW-0812">Transmembrane</keyword>
<evidence type="ECO:0000259" key="8">
    <source>
        <dbReference type="Pfam" id="PF00924"/>
    </source>
</evidence>
<dbReference type="SUPFAM" id="SSF82689">
    <property type="entry name" value="Mechanosensitive channel protein MscS (YggB), C-terminal domain"/>
    <property type="match status" value="1"/>
</dbReference>
<name>D7E5Z1_METEZ</name>
<dbReference type="Gene3D" id="3.30.70.100">
    <property type="match status" value="1"/>
</dbReference>
<evidence type="ECO:0000256" key="4">
    <source>
        <dbReference type="ARBA" id="ARBA00022692"/>
    </source>
</evidence>
<dbReference type="PANTHER" id="PTHR30221:SF19">
    <property type="entry name" value="SMALL-CONDUCTANCE MECHANOSENSITIVE CHANNEL"/>
    <property type="match status" value="1"/>
</dbReference>
<evidence type="ECO:0000256" key="6">
    <source>
        <dbReference type="ARBA" id="ARBA00023136"/>
    </source>
</evidence>
<feature type="domain" description="Mechanosensitive ion channel MscS" evidence="8">
    <location>
        <begin position="103"/>
        <end position="169"/>
    </location>
</feature>
<accession>D7E5Z1</accession>
<dbReference type="RefSeq" id="WP_013193581.1">
    <property type="nucleotide sequence ID" value="NC_014253.1"/>
</dbReference>
<dbReference type="KEGG" id="mev:Metev_0081"/>
<keyword evidence="6 7" id="KW-0472">Membrane</keyword>
<dbReference type="Gene3D" id="2.30.30.60">
    <property type="match status" value="1"/>
</dbReference>
<evidence type="ECO:0000313" key="10">
    <source>
        <dbReference type="EMBL" id="ADI73013.1"/>
    </source>
</evidence>
<dbReference type="InterPro" id="IPR049278">
    <property type="entry name" value="MS_channel_C"/>
</dbReference>
<feature type="transmembrane region" description="Helical" evidence="7">
    <location>
        <begin position="80"/>
        <end position="99"/>
    </location>
</feature>
<dbReference type="Pfam" id="PF00924">
    <property type="entry name" value="MS_channel_2nd"/>
    <property type="match status" value="1"/>
</dbReference>
<dbReference type="InterPro" id="IPR011066">
    <property type="entry name" value="MscS_channel_C_sf"/>
</dbReference>
<dbReference type="InterPro" id="IPR010920">
    <property type="entry name" value="LSM_dom_sf"/>
</dbReference>
<sequence>MGNGLLSQNIPYTELFVSDLVFAIAVLLAGFIFARILISLFNKGLKKTHLPGLVIEFLSRFLSILLYVLVILAFAGALGFAVGSVFLGLSAVIGLILGFGMQDTLTNLTAGIWIATLRPIDKDDYVTINGMFGKVEAVGMMATEILTPDNQFITIPNQLVWGSAVINDTRMPIRRARVDVGVSYDTDLDKAIQVAFDVMKNNSMVLDDPAPAVITSELGDSSVNLQLRAWANNEDVWTVKWDITSEIFKAYRKEGIEIPYPQMDVHLDKEG</sequence>
<dbReference type="SUPFAM" id="SSF50182">
    <property type="entry name" value="Sm-like ribonucleoproteins"/>
    <property type="match status" value="1"/>
</dbReference>
<evidence type="ECO:0000259" key="9">
    <source>
        <dbReference type="Pfam" id="PF21082"/>
    </source>
</evidence>
<evidence type="ECO:0000256" key="3">
    <source>
        <dbReference type="ARBA" id="ARBA00022475"/>
    </source>
</evidence>
<dbReference type="OrthoDB" id="31543at2157"/>
<comment type="similarity">
    <text evidence="2">Belongs to the MscS (TC 1.A.23) family.</text>
</comment>
<keyword evidence="5 7" id="KW-1133">Transmembrane helix</keyword>
<dbReference type="Gene3D" id="1.10.287.1260">
    <property type="match status" value="1"/>
</dbReference>
<reference evidence="10 11" key="1">
    <citation type="submission" date="2010-06" db="EMBL/GenBank/DDBJ databases">
        <title>Complete sequence chromosome of Methanohalobium evestigatum Z-7303.</title>
        <authorList>
            <consortium name="US DOE Joint Genome Institute"/>
            <person name="Lucas S."/>
            <person name="Copeland A."/>
            <person name="Lapidus A."/>
            <person name="Cheng J.-F."/>
            <person name="Bruce D."/>
            <person name="Goodwin L."/>
            <person name="Pitluck S."/>
            <person name="Saunders E."/>
            <person name="Detter J.C."/>
            <person name="Han C."/>
            <person name="Tapia R."/>
            <person name="Land M."/>
            <person name="Hauser L."/>
            <person name="Kyrpides N."/>
            <person name="Mikhailova N."/>
            <person name="Sieprawska-Lupa M."/>
            <person name="Whitman W.B."/>
            <person name="Anderson I."/>
            <person name="Woyke T."/>
        </authorList>
    </citation>
    <scope>NUCLEOTIDE SEQUENCE [LARGE SCALE GENOMIC DNA]</scope>
    <source>
        <strain evidence="11">ATCC BAA-1072 / DSM 3721 / NBRC 107634 / OCM 161 / Z-7303</strain>
    </source>
</reference>
<organism evidence="10 11">
    <name type="scientific">Methanohalobium evestigatum (strain ATCC BAA-1072 / DSM 3721 / NBRC 107634 / OCM 161 / Z-7303)</name>
    <dbReference type="NCBI Taxonomy" id="644295"/>
    <lineage>
        <taxon>Archaea</taxon>
        <taxon>Methanobacteriati</taxon>
        <taxon>Methanobacteriota</taxon>
        <taxon>Stenosarchaea group</taxon>
        <taxon>Methanomicrobia</taxon>
        <taxon>Methanosarcinales</taxon>
        <taxon>Methanosarcinaceae</taxon>
        <taxon>Methanohalobium</taxon>
    </lineage>
</organism>
<protein>
    <submittedName>
        <fullName evidence="10">MscS Mechanosensitive ion channel</fullName>
    </submittedName>
</protein>
<dbReference type="InterPro" id="IPR006685">
    <property type="entry name" value="MscS_channel_2nd"/>
</dbReference>
<keyword evidence="11" id="KW-1185">Reference proteome</keyword>
<dbReference type="PANTHER" id="PTHR30221">
    <property type="entry name" value="SMALL-CONDUCTANCE MECHANOSENSITIVE CHANNEL"/>
    <property type="match status" value="1"/>
</dbReference>
<comment type="subcellular location">
    <subcellularLocation>
        <location evidence="1">Cell membrane</location>
        <topology evidence="1">Multi-pass membrane protein</topology>
    </subcellularLocation>
</comment>
<gene>
    <name evidence="10" type="ordered locus">Metev_0081</name>
</gene>
<keyword evidence="3" id="KW-1003">Cell membrane</keyword>
<dbReference type="InterPro" id="IPR011014">
    <property type="entry name" value="MscS_channel_TM-2"/>
</dbReference>
<dbReference type="Pfam" id="PF21082">
    <property type="entry name" value="MS_channel_3rd"/>
    <property type="match status" value="1"/>
</dbReference>
<evidence type="ECO:0000256" key="1">
    <source>
        <dbReference type="ARBA" id="ARBA00004651"/>
    </source>
</evidence>
<evidence type="ECO:0000256" key="2">
    <source>
        <dbReference type="ARBA" id="ARBA00008017"/>
    </source>
</evidence>
<dbReference type="GeneID" id="9345692"/>
<evidence type="ECO:0000256" key="5">
    <source>
        <dbReference type="ARBA" id="ARBA00022989"/>
    </source>
</evidence>
<dbReference type="InterPro" id="IPR023408">
    <property type="entry name" value="MscS_beta-dom_sf"/>
</dbReference>
<dbReference type="SUPFAM" id="SSF82861">
    <property type="entry name" value="Mechanosensitive channel protein MscS (YggB), transmembrane region"/>
    <property type="match status" value="1"/>
</dbReference>
<feature type="domain" description="Mechanosensitive ion channel MscS C-terminal" evidence="9">
    <location>
        <begin position="177"/>
        <end position="258"/>
    </location>
</feature>
<dbReference type="GO" id="GO:0005886">
    <property type="term" value="C:plasma membrane"/>
    <property type="evidence" value="ECO:0007669"/>
    <property type="project" value="UniProtKB-SubCell"/>
</dbReference>
<dbReference type="Proteomes" id="UP000000391">
    <property type="component" value="Chromosome"/>
</dbReference>
<dbReference type="EMBL" id="CP002069">
    <property type="protein sequence ID" value="ADI73013.1"/>
    <property type="molecule type" value="Genomic_DNA"/>
</dbReference>
<dbReference type="STRING" id="644295.Metev_0081"/>
<dbReference type="InterPro" id="IPR045275">
    <property type="entry name" value="MscS_archaea/bacteria_type"/>
</dbReference>
<feature type="transmembrane region" description="Helical" evidence="7">
    <location>
        <begin position="20"/>
        <end position="41"/>
    </location>
</feature>
<evidence type="ECO:0000313" key="11">
    <source>
        <dbReference type="Proteomes" id="UP000000391"/>
    </source>
</evidence>
<evidence type="ECO:0000256" key="7">
    <source>
        <dbReference type="SAM" id="Phobius"/>
    </source>
</evidence>